<accession>W9YY10</accession>
<proteinExistence type="predicted"/>
<dbReference type="AlphaFoldDB" id="W9YY10"/>
<sequence>MQLLCRTRRARATDRAYPTQVPTRWEASSPLRASRGNPRGRLQGSRRLPEMCYASGSL</sequence>
<dbReference type="EMBL" id="KI980456">
    <property type="protein sequence ID" value="EXK24015.1"/>
    <property type="molecule type" value="Genomic_DNA"/>
</dbReference>
<reference evidence="2" key="1">
    <citation type="submission" date="2012-04" db="EMBL/GenBank/DDBJ databases">
        <title>The Genome Sequence of Fusarium oxysporum melonis.</title>
        <authorList>
            <consortium name="The Broad Institute Genome Sequencing Platform"/>
            <person name="Ma L.-J."/>
            <person name="Gale L.R."/>
            <person name="Schwartz D.C."/>
            <person name="Zhou S."/>
            <person name="Corby-Kistler H."/>
            <person name="Young S.K."/>
            <person name="Zeng Q."/>
            <person name="Gargeya S."/>
            <person name="Fitzgerald M."/>
            <person name="Haas B."/>
            <person name="Abouelleil A."/>
            <person name="Alvarado L."/>
            <person name="Arachchi H.M."/>
            <person name="Berlin A."/>
            <person name="Brown A."/>
            <person name="Chapman S.B."/>
            <person name="Chen Z."/>
            <person name="Dunbar C."/>
            <person name="Freedman E."/>
            <person name="Gearin G."/>
            <person name="Goldberg J."/>
            <person name="Griggs A."/>
            <person name="Gujja S."/>
            <person name="Heiman D."/>
            <person name="Howarth C."/>
            <person name="Larson L."/>
            <person name="Lui A."/>
            <person name="MacDonald P.J.P."/>
            <person name="Montmayeur A."/>
            <person name="Murphy C."/>
            <person name="Neiman D."/>
            <person name="Pearson M."/>
            <person name="Priest M."/>
            <person name="Roberts A."/>
            <person name="Saif S."/>
            <person name="Shea T."/>
            <person name="Shenoy N."/>
            <person name="Sisk P."/>
            <person name="Stolte C."/>
            <person name="Sykes S."/>
            <person name="Wortman J."/>
            <person name="Nusbaum C."/>
            <person name="Birren B."/>
        </authorList>
    </citation>
    <scope>NUCLEOTIDE SEQUENCE</scope>
    <source>
        <strain evidence="2">26406</strain>
    </source>
</reference>
<dbReference type="Proteomes" id="UP000030703">
    <property type="component" value="Unassembled WGS sequence"/>
</dbReference>
<feature type="region of interest" description="Disordered" evidence="1">
    <location>
        <begin position="1"/>
        <end position="48"/>
    </location>
</feature>
<name>W9YY10_FUSOX</name>
<protein>
    <submittedName>
        <fullName evidence="2">Uncharacterized protein</fullName>
    </submittedName>
</protein>
<gene>
    <name evidence="2" type="ORF">FOMG_19241</name>
</gene>
<feature type="compositionally biased region" description="Basic residues" evidence="1">
    <location>
        <begin position="1"/>
        <end position="10"/>
    </location>
</feature>
<evidence type="ECO:0000313" key="2">
    <source>
        <dbReference type="EMBL" id="EXK24015.1"/>
    </source>
</evidence>
<evidence type="ECO:0000256" key="1">
    <source>
        <dbReference type="SAM" id="MobiDB-lite"/>
    </source>
</evidence>
<organism evidence="2">
    <name type="scientific">Fusarium oxysporum f. sp. melonis 26406</name>
    <dbReference type="NCBI Taxonomy" id="1089452"/>
    <lineage>
        <taxon>Eukaryota</taxon>
        <taxon>Fungi</taxon>
        <taxon>Dikarya</taxon>
        <taxon>Ascomycota</taxon>
        <taxon>Pezizomycotina</taxon>
        <taxon>Sordariomycetes</taxon>
        <taxon>Hypocreomycetidae</taxon>
        <taxon>Hypocreales</taxon>
        <taxon>Nectriaceae</taxon>
        <taxon>Fusarium</taxon>
        <taxon>Fusarium oxysporum species complex</taxon>
    </lineage>
</organism>
<dbReference type="VEuPathDB" id="FungiDB:FOMG_19241"/>
<reference evidence="2" key="2">
    <citation type="submission" date="2014-02" db="EMBL/GenBank/DDBJ databases">
        <title>Annotation of the Genome Sequence of Fusarium oxysporum f. sp. melonis 26406.</title>
        <authorList>
            <consortium name="The Broad Institute Genomics Platform"/>
            <person name="Ma L.-J."/>
            <person name="Corby-Kistler H."/>
            <person name="Broz K."/>
            <person name="Gale L.R."/>
            <person name="Jonkers W."/>
            <person name="O'Donnell K."/>
            <person name="Ploetz R."/>
            <person name="Steinberg C."/>
            <person name="Schwartz D.C."/>
            <person name="VanEtten H."/>
            <person name="Zhou S."/>
            <person name="Young S.K."/>
            <person name="Zeng Q."/>
            <person name="Gargeya S."/>
            <person name="Fitzgerald M."/>
            <person name="Abouelleil A."/>
            <person name="Alvarado L."/>
            <person name="Chapman S.B."/>
            <person name="Gainer-Dewar J."/>
            <person name="Goldberg J."/>
            <person name="Griggs A."/>
            <person name="Gujja S."/>
            <person name="Hansen M."/>
            <person name="Howarth C."/>
            <person name="Imamovic A."/>
            <person name="Ireland A."/>
            <person name="Larimer J."/>
            <person name="McCowan C."/>
            <person name="Murphy C."/>
            <person name="Pearson M."/>
            <person name="Poon T.W."/>
            <person name="Priest M."/>
            <person name="Roberts A."/>
            <person name="Saif S."/>
            <person name="Shea T."/>
            <person name="Sykes S."/>
            <person name="Wortman J."/>
            <person name="Nusbaum C."/>
            <person name="Birren B."/>
        </authorList>
    </citation>
    <scope>NUCLEOTIDE SEQUENCE</scope>
    <source>
        <strain evidence="2">26406</strain>
    </source>
</reference>
<dbReference type="HOGENOM" id="CLU_2979169_0_0_1"/>